<evidence type="ECO:0000256" key="1">
    <source>
        <dbReference type="SAM" id="Phobius"/>
    </source>
</evidence>
<name>A0A369QF42_9SPHN</name>
<keyword evidence="1" id="KW-0472">Membrane</keyword>
<keyword evidence="1" id="KW-0812">Transmembrane</keyword>
<dbReference type="AlphaFoldDB" id="A0A369QF42"/>
<keyword evidence="1" id="KW-1133">Transmembrane helix</keyword>
<evidence type="ECO:0000313" key="2">
    <source>
        <dbReference type="EMBL" id="RDC60918.1"/>
    </source>
</evidence>
<protein>
    <submittedName>
        <fullName evidence="2">Uncharacterized protein</fullName>
    </submittedName>
</protein>
<evidence type="ECO:0000313" key="3">
    <source>
        <dbReference type="Proteomes" id="UP000253727"/>
    </source>
</evidence>
<dbReference type="EMBL" id="QBKA01000002">
    <property type="protein sequence ID" value="RDC60918.1"/>
    <property type="molecule type" value="Genomic_DNA"/>
</dbReference>
<gene>
    <name evidence="2" type="ORF">HME9302_02135</name>
</gene>
<proteinExistence type="predicted"/>
<comment type="caution">
    <text evidence="2">The sequence shown here is derived from an EMBL/GenBank/DDBJ whole genome shotgun (WGS) entry which is preliminary data.</text>
</comment>
<feature type="transmembrane region" description="Helical" evidence="1">
    <location>
        <begin position="27"/>
        <end position="45"/>
    </location>
</feature>
<sequence length="243" mass="27746">MFLTAREWFRKRSEVHPRGRKRRIAKLFVFEFTIVVLGVLAAQMLQNQVVQNTEIRRGNTVASQMEQAALHFAAIANVGQRNESCFRERLTRLSTVNRLNERMSVNALGRPNLSGVYEFEWGSAAFREASKARGHVFTSKAQQLVGVFEDYDRLAAQIENNWRTVGLLDPSNGPLSVQDRAEIRNALLDIQADWTIAQRIYRTIDGIVQDWKLSGENSYLDHHLPDLQTCQFTQVEAASPTNR</sequence>
<reference evidence="2 3" key="1">
    <citation type="submission" date="2018-04" db="EMBL/GenBank/DDBJ databases">
        <title>Altererythrobacter sp. HME9302 genome sequencing and assembly.</title>
        <authorList>
            <person name="Kang H."/>
            <person name="Kim H."/>
            <person name="Joh K."/>
        </authorList>
    </citation>
    <scope>NUCLEOTIDE SEQUENCE [LARGE SCALE GENOMIC DNA]</scope>
    <source>
        <strain evidence="2 3">HME9302</strain>
    </source>
</reference>
<accession>A0A369QF42</accession>
<dbReference type="Proteomes" id="UP000253727">
    <property type="component" value="Unassembled WGS sequence"/>
</dbReference>
<keyword evidence="3" id="KW-1185">Reference proteome</keyword>
<dbReference type="OrthoDB" id="7410104at2"/>
<dbReference type="RefSeq" id="WP_115366979.1">
    <property type="nucleotide sequence ID" value="NZ_QBKA01000002.1"/>
</dbReference>
<organism evidence="2 3">
    <name type="scientific">Alteripontixanthobacter maritimus</name>
    <dbReference type="NCBI Taxonomy" id="2161824"/>
    <lineage>
        <taxon>Bacteria</taxon>
        <taxon>Pseudomonadati</taxon>
        <taxon>Pseudomonadota</taxon>
        <taxon>Alphaproteobacteria</taxon>
        <taxon>Sphingomonadales</taxon>
        <taxon>Erythrobacteraceae</taxon>
        <taxon>Alteripontixanthobacter</taxon>
    </lineage>
</organism>